<feature type="transmembrane region" description="Helical" evidence="1">
    <location>
        <begin position="72"/>
        <end position="95"/>
    </location>
</feature>
<feature type="transmembrane region" description="Helical" evidence="1">
    <location>
        <begin position="41"/>
        <end position="60"/>
    </location>
</feature>
<evidence type="ECO:0008006" key="4">
    <source>
        <dbReference type="Google" id="ProtNLM"/>
    </source>
</evidence>
<dbReference type="AlphaFoldDB" id="A0A1G1Y578"/>
<feature type="transmembrane region" description="Helical" evidence="1">
    <location>
        <begin position="101"/>
        <end position="119"/>
    </location>
</feature>
<comment type="caution">
    <text evidence="2">The sequence shown here is derived from an EMBL/GenBank/DDBJ whole genome shotgun (WGS) entry which is preliminary data.</text>
</comment>
<feature type="transmembrane region" description="Helical" evidence="1">
    <location>
        <begin position="14"/>
        <end position="35"/>
    </location>
</feature>
<accession>A0A1G1Y578</accession>
<keyword evidence="1" id="KW-0472">Membrane</keyword>
<feature type="transmembrane region" description="Helical" evidence="1">
    <location>
        <begin position="289"/>
        <end position="313"/>
    </location>
</feature>
<feature type="transmembrane region" description="Helical" evidence="1">
    <location>
        <begin position="385"/>
        <end position="407"/>
    </location>
</feature>
<keyword evidence="1" id="KW-0812">Transmembrane</keyword>
<proteinExistence type="predicted"/>
<organism evidence="2 3">
    <name type="scientific">Candidatus Buchananbacteria bacterium RIFCSPHIGHO2_01_FULL_46_12</name>
    <dbReference type="NCBI Taxonomy" id="1797536"/>
    <lineage>
        <taxon>Bacteria</taxon>
        <taxon>Candidatus Buchananiibacteriota</taxon>
    </lineage>
</organism>
<evidence type="ECO:0000256" key="1">
    <source>
        <dbReference type="SAM" id="Phobius"/>
    </source>
</evidence>
<feature type="transmembrane region" description="Helical" evidence="1">
    <location>
        <begin position="140"/>
        <end position="160"/>
    </location>
</feature>
<evidence type="ECO:0000313" key="3">
    <source>
        <dbReference type="Proteomes" id="UP000178432"/>
    </source>
</evidence>
<evidence type="ECO:0000313" key="2">
    <source>
        <dbReference type="EMBL" id="OGY47411.1"/>
    </source>
</evidence>
<feature type="transmembrane region" description="Helical" evidence="1">
    <location>
        <begin position="437"/>
        <end position="454"/>
    </location>
</feature>
<sequence>MSTAIDQPQPFSKLPYLIAAHILILLGYGLNQGLYFHQAQLWLLFLGWLVLLLPLLKKPWLEFKFGADPVKLLLAANLAGFILSYFFDGGIYLVSRQGDNNIILLKFAALFLFLLYFVDFKLLGNNFFSAVLSHLSKFKFYYLVILALALRLLIIFYSPAPNIDVFYLLQGGADSIWQGQNPYTEVYYNVYSPAQCQAFYGEQDCANDNYTYLPAAIIISAVFKLFFGDVRFSYIFAIFGCAFIVYFLLKNKHAGQKIISELGALLVLYLPLGLFVLEQSWTDQFLAFYLYLFVYLFLAGLSQPAFAVFGIFLASKQTAFAFVPFLLAVRGIKFKPWLIALAVFGLIVLPFVFWQPADFYYDIVIDQLKFKEGLHSLSVNNLSRIVFQAGINQWLLFSAAGLLLVVLRRGKKDLAGFLHASILFLLGLFFLRRGFVNYYNFISLAMILLIVLSLRDLKI</sequence>
<dbReference type="Proteomes" id="UP000178432">
    <property type="component" value="Unassembled WGS sequence"/>
</dbReference>
<reference evidence="2 3" key="1">
    <citation type="journal article" date="2016" name="Nat. Commun.">
        <title>Thousands of microbial genomes shed light on interconnected biogeochemical processes in an aquifer system.</title>
        <authorList>
            <person name="Anantharaman K."/>
            <person name="Brown C.T."/>
            <person name="Hug L.A."/>
            <person name="Sharon I."/>
            <person name="Castelle C.J."/>
            <person name="Probst A.J."/>
            <person name="Thomas B.C."/>
            <person name="Singh A."/>
            <person name="Wilkins M.J."/>
            <person name="Karaoz U."/>
            <person name="Brodie E.L."/>
            <person name="Williams K.H."/>
            <person name="Hubbard S.S."/>
            <person name="Banfield J.F."/>
        </authorList>
    </citation>
    <scope>NUCLEOTIDE SEQUENCE [LARGE SCALE GENOMIC DNA]</scope>
</reference>
<name>A0A1G1Y578_9BACT</name>
<feature type="transmembrane region" description="Helical" evidence="1">
    <location>
        <begin position="232"/>
        <end position="249"/>
    </location>
</feature>
<feature type="transmembrane region" description="Helical" evidence="1">
    <location>
        <begin position="334"/>
        <end position="354"/>
    </location>
</feature>
<dbReference type="EMBL" id="MHIF01000038">
    <property type="protein sequence ID" value="OGY47411.1"/>
    <property type="molecule type" value="Genomic_DNA"/>
</dbReference>
<keyword evidence="1" id="KW-1133">Transmembrane helix</keyword>
<protein>
    <recommendedName>
        <fullName evidence="4">Glycosyltransferase RgtA/B/C/D-like domain-containing protein</fullName>
    </recommendedName>
</protein>
<gene>
    <name evidence="2" type="ORF">A2663_04185</name>
</gene>
<feature type="transmembrane region" description="Helical" evidence="1">
    <location>
        <begin position="258"/>
        <end position="277"/>
    </location>
</feature>
<feature type="transmembrane region" description="Helical" evidence="1">
    <location>
        <begin position="414"/>
        <end position="431"/>
    </location>
</feature>